<dbReference type="OrthoDB" id="2446869at2"/>
<organism evidence="1 2">
    <name type="scientific">Lysinibacillus telephonicus</name>
    <dbReference type="NCBI Taxonomy" id="1714840"/>
    <lineage>
        <taxon>Bacteria</taxon>
        <taxon>Bacillati</taxon>
        <taxon>Bacillota</taxon>
        <taxon>Bacilli</taxon>
        <taxon>Bacillales</taxon>
        <taxon>Bacillaceae</taxon>
        <taxon>Lysinibacillus</taxon>
    </lineage>
</organism>
<sequence length="485" mass="56981">MLKIDYELLNETKGKVGHSLEDAICRLSEDWSDIFGAILPANSILVNKEKASKLIFSTAQNYWGDVNLFLHATIQGTSIDLENANDRLKAFFSSPQAKKTIFDYLLIHNSFKFENLIGLVFGKEIKFSKAVGGLHQIYLYQIGKKYLVHIIYNEHSNFWNVLFTKKIYSIFMQTPLHTIQNATQLMKQFKGLLETQYTLNQSVIITNQLIKYIDNENIRSFQLKELHLFNLISHYNGGKRHFRKLNSLIEDIIKSWEKGKWALSEKELTLLTYILAITTSTQNDTEKIIKYGKQLIQNDRLINHAIELLLEYSDVLPNLKPEPTTLVKRYDNNYLEQVFYILIDALVQSNQFSEVVQLLKQHEIASCTSIYEYFNAQQFNKDLLHRIEATVQRDIAYIVHNSPQYVLQSIEEWLEHYYDERSPYYEIANMTSNHVCNILKSLFATEQYELFEKLMEIYKKYFKIDEHFINLRDFVSVYVKNELST</sequence>
<dbReference type="EMBL" id="RXNR01000002">
    <property type="protein sequence ID" value="RTQ96209.1"/>
    <property type="molecule type" value="Genomic_DNA"/>
</dbReference>
<dbReference type="Proteomes" id="UP000276349">
    <property type="component" value="Unassembled WGS sequence"/>
</dbReference>
<evidence type="ECO:0000313" key="2">
    <source>
        <dbReference type="Proteomes" id="UP000276349"/>
    </source>
</evidence>
<proteinExistence type="predicted"/>
<keyword evidence="2" id="KW-1185">Reference proteome</keyword>
<gene>
    <name evidence="1" type="ORF">EKG35_00730</name>
</gene>
<reference evidence="1 2" key="1">
    <citation type="submission" date="2018-12" db="EMBL/GenBank/DDBJ databases">
        <authorList>
            <person name="Yu L."/>
        </authorList>
    </citation>
    <scope>NUCLEOTIDE SEQUENCE [LARGE SCALE GENOMIC DNA]</scope>
    <source>
        <strain evidence="1 2">S5H2222</strain>
    </source>
</reference>
<protein>
    <submittedName>
        <fullName evidence="1">Uncharacterized protein</fullName>
    </submittedName>
</protein>
<name>A0A3S0KM55_9BACI</name>
<comment type="caution">
    <text evidence="1">The sequence shown here is derived from an EMBL/GenBank/DDBJ whole genome shotgun (WGS) entry which is preliminary data.</text>
</comment>
<dbReference type="AlphaFoldDB" id="A0A3S0KM55"/>
<dbReference type="RefSeq" id="WP_126292392.1">
    <property type="nucleotide sequence ID" value="NZ_CP155468.1"/>
</dbReference>
<evidence type="ECO:0000313" key="1">
    <source>
        <dbReference type="EMBL" id="RTQ96209.1"/>
    </source>
</evidence>
<accession>A0A3S0KM55</accession>